<keyword evidence="14" id="KW-0812">Transmembrane</keyword>
<dbReference type="InterPro" id="IPR014752">
    <property type="entry name" value="Arrestin-like_C"/>
</dbReference>
<dbReference type="Gene3D" id="3.40.50.720">
    <property type="entry name" value="NAD(P)-binding Rossmann-like Domain"/>
    <property type="match status" value="1"/>
</dbReference>
<feature type="transmembrane region" description="Helical" evidence="14">
    <location>
        <begin position="987"/>
        <end position="1012"/>
    </location>
</feature>
<evidence type="ECO:0000256" key="8">
    <source>
        <dbReference type="ARBA" id="ARBA00023123"/>
    </source>
</evidence>
<dbReference type="InterPro" id="IPR036034">
    <property type="entry name" value="PDZ_sf"/>
</dbReference>
<feature type="transmembrane region" description="Helical" evidence="14">
    <location>
        <begin position="149"/>
        <end position="170"/>
    </location>
</feature>
<sequence length="1045" mass="117715">MYEVYYRMTAMAEAVQALRLEGIDAAGVVAHVGIKEDRKKLIDYTLERFGKLDILVSNAAANPYFGDLMSISDAQWDKLLQINVRTALQFTQEAAPHLEASGRGNVVFVSSIAGYAPIDGISAYSVMKSTLIGLNKALSQSLARRNIRVNAIAPVMSVRAGICLSVYYLYFKLGLFHCLIPGESIPIRLFLGGYDLAPTMRDVSKKFTVKYLLNLVLIDEEDRRYFKQQPFEQNENGFSSDNDKVDGVITDEENGHMMFFRRKEKNEVPVIGKQPHIPSRRDLSNMGDGKDKQEKPTSIGFSNNNIYEMSSDLEASNIYIDSSPVQAFGSPKDFNIQGLTLPALAIVQVNVRKLTLHKGIAGDFGFSIRRVQFPSGQRGELQTVVFAEPTEIRSGPPRPDDIRSGLMPGDQLVEVEGRRVEFMSREELNETVRNAGQTIELVVKAMPELAEFCDRRRGVRDGGDQLMLGHINMRLNEDVPEDQRYWLIHKDGYTIARLMEMMLDGKARIMVAGREMVVDSTDVDRTNPLHMDRIADISGLRYINETSTIHLLRQRYGSNLLYTNAGLQSVMCMTSLKCGQEAHDRLVSLFKGCRRGQMPAHIYATAQQVYRNLQMTGQNQSVLLTGITGSGKTTQLHNFIHYLTVVAGWARALSYEKLMQALSIIEAFGNSATALHRDSTRFVHLFSLGFDKAAAVRSARVQAFLLEADRVIRRNDGEKSFHIFYYMWEGASDELKDRLQLGSIQRTATLSVATQEDKENAVESWSRLVSALNEFGFCGNRFSSMCSVLAAILHLQVAGATPGCAQKAHFLRASHAQIAADLLGVSVDELTQAVFRGKATGNQNTVGNIITRLSLSSRGPDGPEALISFTSALYQELFNVIIDDINKALSANSACSWISILDYPGSTFHSEWADGKQCALGLNELVYNYVNERVSELFHDVSFYEPQELQVYSREQVEVEVELPFLSPHAINRLLDQKQQLVRFNEFVVYIWHIIYFKLLYRACNNIFIAYMYGYRAPFRRTSWFVFTMIFYLMIIFICIELLFF</sequence>
<dbReference type="SUPFAM" id="SSF50156">
    <property type="entry name" value="PDZ domain-like"/>
    <property type="match status" value="1"/>
</dbReference>
<dbReference type="PROSITE" id="PS50106">
    <property type="entry name" value="PDZ"/>
    <property type="match status" value="1"/>
</dbReference>
<evidence type="ECO:0000256" key="1">
    <source>
        <dbReference type="ARBA" id="ARBA00004245"/>
    </source>
</evidence>
<dbReference type="SUPFAM" id="SSF52540">
    <property type="entry name" value="P-loop containing nucleoside triphosphate hydrolases"/>
    <property type="match status" value="1"/>
</dbReference>
<dbReference type="AlphaFoldDB" id="A0A1I7XSV6"/>
<accession>A0A1I7XSV6</accession>
<dbReference type="Pfam" id="PF00063">
    <property type="entry name" value="Myosin_head"/>
    <property type="match status" value="1"/>
</dbReference>
<dbReference type="InterPro" id="IPR052409">
    <property type="entry name" value="Myosin-III_kinase_activity"/>
</dbReference>
<dbReference type="GO" id="GO:0003779">
    <property type="term" value="F:actin binding"/>
    <property type="evidence" value="ECO:0007669"/>
    <property type="project" value="UniProtKB-KW"/>
</dbReference>
<keyword evidence="7 12" id="KW-0067">ATP-binding</keyword>
<keyword evidence="10" id="KW-0206">Cytoskeleton</keyword>
<keyword evidence="14" id="KW-0472">Membrane</keyword>
<evidence type="ECO:0000256" key="4">
    <source>
        <dbReference type="ARBA" id="ARBA00022490"/>
    </source>
</evidence>
<dbReference type="InterPro" id="IPR002347">
    <property type="entry name" value="SDR_fam"/>
</dbReference>
<keyword evidence="5" id="KW-0677">Repeat</keyword>
<dbReference type="InterPro" id="IPR036961">
    <property type="entry name" value="Kinesin_motor_dom_sf"/>
</dbReference>
<dbReference type="Proteomes" id="UP000095283">
    <property type="component" value="Unplaced"/>
</dbReference>
<dbReference type="InterPro" id="IPR001478">
    <property type="entry name" value="PDZ"/>
</dbReference>
<dbReference type="InterPro" id="IPR036291">
    <property type="entry name" value="NAD(P)-bd_dom_sf"/>
</dbReference>
<dbReference type="Gene3D" id="1.20.120.720">
    <property type="entry name" value="Myosin VI head, motor domain, U50 subdomain"/>
    <property type="match status" value="1"/>
</dbReference>
<dbReference type="SMART" id="SM00242">
    <property type="entry name" value="MYSc"/>
    <property type="match status" value="1"/>
</dbReference>
<keyword evidence="11" id="KW-0966">Cell projection</keyword>
<evidence type="ECO:0000259" key="15">
    <source>
        <dbReference type="PROSITE" id="PS50106"/>
    </source>
</evidence>
<dbReference type="GO" id="GO:0004674">
    <property type="term" value="F:protein serine/threonine kinase activity"/>
    <property type="evidence" value="ECO:0007669"/>
    <property type="project" value="TreeGrafter"/>
</dbReference>
<comment type="caution">
    <text evidence="12">Lacks conserved residue(s) required for the propagation of feature annotation.</text>
</comment>
<evidence type="ECO:0000256" key="12">
    <source>
        <dbReference type="PROSITE-ProRule" id="PRU00782"/>
    </source>
</evidence>
<evidence type="ECO:0000256" key="2">
    <source>
        <dbReference type="ARBA" id="ARBA00004316"/>
    </source>
</evidence>
<feature type="transmembrane region" description="Helical" evidence="14">
    <location>
        <begin position="1024"/>
        <end position="1044"/>
    </location>
</feature>
<keyword evidence="9 12" id="KW-0505">Motor protein</keyword>
<dbReference type="Gene3D" id="2.60.40.640">
    <property type="match status" value="1"/>
</dbReference>
<evidence type="ECO:0000313" key="18">
    <source>
        <dbReference type="WBParaSite" id="Hba_20413"/>
    </source>
</evidence>
<dbReference type="GO" id="GO:0005524">
    <property type="term" value="F:ATP binding"/>
    <property type="evidence" value="ECO:0007669"/>
    <property type="project" value="UniProtKB-UniRule"/>
</dbReference>
<feature type="compositionally biased region" description="Basic and acidic residues" evidence="13">
    <location>
        <begin position="279"/>
        <end position="295"/>
    </location>
</feature>
<dbReference type="SUPFAM" id="SSF51735">
    <property type="entry name" value="NAD(P)-binding Rossmann-fold domains"/>
    <property type="match status" value="1"/>
</dbReference>
<evidence type="ECO:0000256" key="13">
    <source>
        <dbReference type="SAM" id="MobiDB-lite"/>
    </source>
</evidence>
<reference evidence="18" key="1">
    <citation type="submission" date="2016-11" db="UniProtKB">
        <authorList>
            <consortium name="WormBaseParasite"/>
        </authorList>
    </citation>
    <scope>IDENTIFICATION</scope>
</reference>
<dbReference type="PANTHER" id="PTHR46256">
    <property type="entry name" value="AGAP011099-PA"/>
    <property type="match status" value="1"/>
</dbReference>
<evidence type="ECO:0000313" key="17">
    <source>
        <dbReference type="Proteomes" id="UP000095283"/>
    </source>
</evidence>
<keyword evidence="4" id="KW-0963">Cytoplasm</keyword>
<feature type="domain" description="Myosin motor" evidence="16">
    <location>
        <begin position="532"/>
        <end position="1045"/>
    </location>
</feature>
<evidence type="ECO:0000256" key="10">
    <source>
        <dbReference type="ARBA" id="ARBA00023212"/>
    </source>
</evidence>
<evidence type="ECO:0000256" key="6">
    <source>
        <dbReference type="ARBA" id="ARBA00022741"/>
    </source>
</evidence>
<evidence type="ECO:0000256" key="7">
    <source>
        <dbReference type="ARBA" id="ARBA00022840"/>
    </source>
</evidence>
<comment type="subcellular location">
    <subcellularLocation>
        <location evidence="2">Cell projection</location>
    </subcellularLocation>
    <subcellularLocation>
        <location evidence="1">Cytoplasm</location>
        <location evidence="1">Cytoskeleton</location>
    </subcellularLocation>
</comment>
<proteinExistence type="inferred from homology"/>
<feature type="region of interest" description="Disordered" evidence="13">
    <location>
        <begin position="273"/>
        <end position="303"/>
    </location>
</feature>
<dbReference type="Gene3D" id="3.40.850.10">
    <property type="entry name" value="Kinesin motor domain"/>
    <property type="match status" value="1"/>
</dbReference>
<dbReference type="PROSITE" id="PS51456">
    <property type="entry name" value="MYOSIN_MOTOR"/>
    <property type="match status" value="1"/>
</dbReference>
<dbReference type="GO" id="GO:0042995">
    <property type="term" value="C:cell projection"/>
    <property type="evidence" value="ECO:0007669"/>
    <property type="project" value="UniProtKB-SubCell"/>
</dbReference>
<dbReference type="Gene3D" id="2.30.42.10">
    <property type="match status" value="1"/>
</dbReference>
<keyword evidence="12" id="KW-0009">Actin-binding</keyword>
<evidence type="ECO:0000256" key="5">
    <source>
        <dbReference type="ARBA" id="ARBA00022737"/>
    </source>
</evidence>
<comment type="similarity">
    <text evidence="3">Belongs to the VPS26 family.</text>
</comment>
<keyword evidence="14" id="KW-1133">Transmembrane helix</keyword>
<dbReference type="Pfam" id="PF00106">
    <property type="entry name" value="adh_short"/>
    <property type="match status" value="1"/>
</dbReference>
<dbReference type="GO" id="GO:0030832">
    <property type="term" value="P:regulation of actin filament length"/>
    <property type="evidence" value="ECO:0007669"/>
    <property type="project" value="TreeGrafter"/>
</dbReference>
<dbReference type="InterPro" id="IPR027417">
    <property type="entry name" value="P-loop_NTPase"/>
</dbReference>
<dbReference type="InterPro" id="IPR001609">
    <property type="entry name" value="Myosin_head_motor_dom-like"/>
</dbReference>
<evidence type="ECO:0000256" key="3">
    <source>
        <dbReference type="ARBA" id="ARBA00009100"/>
    </source>
</evidence>
<dbReference type="WBParaSite" id="Hba_20413">
    <property type="protein sequence ID" value="Hba_20413"/>
    <property type="gene ID" value="Hba_20413"/>
</dbReference>
<feature type="binding site" evidence="12">
    <location>
        <begin position="626"/>
        <end position="633"/>
    </location>
    <ligand>
        <name>ATP</name>
        <dbReference type="ChEBI" id="CHEBI:30616"/>
    </ligand>
</feature>
<dbReference type="GO" id="GO:0016459">
    <property type="term" value="C:myosin complex"/>
    <property type="evidence" value="ECO:0007669"/>
    <property type="project" value="UniProtKB-KW"/>
</dbReference>
<organism evidence="17 18">
    <name type="scientific">Heterorhabditis bacteriophora</name>
    <name type="common">Entomopathogenic nematode worm</name>
    <dbReference type="NCBI Taxonomy" id="37862"/>
    <lineage>
        <taxon>Eukaryota</taxon>
        <taxon>Metazoa</taxon>
        <taxon>Ecdysozoa</taxon>
        <taxon>Nematoda</taxon>
        <taxon>Chromadorea</taxon>
        <taxon>Rhabditida</taxon>
        <taxon>Rhabditina</taxon>
        <taxon>Rhabditomorpha</taxon>
        <taxon>Strongyloidea</taxon>
        <taxon>Heterorhabditidae</taxon>
        <taxon>Heterorhabditis</taxon>
    </lineage>
</organism>
<dbReference type="InterPro" id="IPR028934">
    <property type="entry name" value="Vps26-related"/>
</dbReference>
<keyword evidence="17" id="KW-1185">Reference proteome</keyword>
<keyword evidence="8 12" id="KW-0518">Myosin</keyword>
<evidence type="ECO:0000259" key="16">
    <source>
        <dbReference type="PROSITE" id="PS51456"/>
    </source>
</evidence>
<dbReference type="PANTHER" id="PTHR46256:SF3">
    <property type="entry name" value="MYOSIN MOTOR DOMAIN-CONTAINING PROTEIN"/>
    <property type="match status" value="1"/>
</dbReference>
<dbReference type="GO" id="GO:0006886">
    <property type="term" value="P:intracellular protein transport"/>
    <property type="evidence" value="ECO:0007669"/>
    <property type="project" value="InterPro"/>
</dbReference>
<comment type="similarity">
    <text evidence="12">Belongs to the TRAFAC class myosin-kinesin ATPase superfamily. Myosin family.</text>
</comment>
<dbReference type="PRINTS" id="PR00081">
    <property type="entry name" value="GDHRDH"/>
</dbReference>
<dbReference type="InterPro" id="IPR057772">
    <property type="entry name" value="SH3_Myo18a"/>
</dbReference>
<feature type="domain" description="PDZ" evidence="15">
    <location>
        <begin position="353"/>
        <end position="447"/>
    </location>
</feature>
<evidence type="ECO:0000256" key="11">
    <source>
        <dbReference type="ARBA" id="ARBA00023273"/>
    </source>
</evidence>
<evidence type="ECO:0000256" key="9">
    <source>
        <dbReference type="ARBA" id="ARBA00023175"/>
    </source>
</evidence>
<keyword evidence="6 12" id="KW-0547">Nucleotide-binding</keyword>
<protein>
    <submittedName>
        <fullName evidence="18">PDZ domain-containing protein</fullName>
    </submittedName>
</protein>
<name>A0A1I7XSV6_HETBA</name>
<dbReference type="Pfam" id="PF24556">
    <property type="entry name" value="SH3_Myosin-XVIIIa"/>
    <property type="match status" value="1"/>
</dbReference>
<dbReference type="Pfam" id="PF03643">
    <property type="entry name" value="Vps26"/>
    <property type="match status" value="1"/>
</dbReference>
<evidence type="ECO:0000256" key="14">
    <source>
        <dbReference type="SAM" id="Phobius"/>
    </source>
</evidence>
<dbReference type="GO" id="GO:0000146">
    <property type="term" value="F:microfilament motor activity"/>
    <property type="evidence" value="ECO:0007669"/>
    <property type="project" value="TreeGrafter"/>
</dbReference>